<dbReference type="EMBL" id="UINC01060238">
    <property type="protein sequence ID" value="SVB84540.1"/>
    <property type="molecule type" value="Genomic_DNA"/>
</dbReference>
<accession>A0A382HB70</accession>
<dbReference type="NCBIfam" id="TIGR02532">
    <property type="entry name" value="IV_pilin_GFxxxE"/>
    <property type="match status" value="1"/>
</dbReference>
<dbReference type="InterPro" id="IPR012902">
    <property type="entry name" value="N_methyl_site"/>
</dbReference>
<dbReference type="InterPro" id="IPR045584">
    <property type="entry name" value="Pilin-like"/>
</dbReference>
<proteinExistence type="predicted"/>
<dbReference type="PANTHER" id="PTHR30093">
    <property type="entry name" value="GENERAL SECRETION PATHWAY PROTEIN G"/>
    <property type="match status" value="1"/>
</dbReference>
<evidence type="ECO:0008006" key="2">
    <source>
        <dbReference type="Google" id="ProtNLM"/>
    </source>
</evidence>
<organism evidence="1">
    <name type="scientific">marine metagenome</name>
    <dbReference type="NCBI Taxonomy" id="408172"/>
    <lineage>
        <taxon>unclassified sequences</taxon>
        <taxon>metagenomes</taxon>
        <taxon>ecological metagenomes</taxon>
    </lineage>
</organism>
<dbReference type="SUPFAM" id="SSF54523">
    <property type="entry name" value="Pili subunits"/>
    <property type="match status" value="1"/>
</dbReference>
<dbReference type="AlphaFoldDB" id="A0A382HB70"/>
<gene>
    <name evidence="1" type="ORF">METZ01_LOCUS237394</name>
</gene>
<dbReference type="Pfam" id="PF07963">
    <property type="entry name" value="N_methyl"/>
    <property type="match status" value="1"/>
</dbReference>
<sequence>MKTTRAFTLIELLVVIAIIAILAALLLPALSRAKAKAQESYCVNNNKQILLAGKMYTSDNDDKNVVIFVHPPFSKVFHTWYELLDPYLNTTNILVCPSRKGKRIKTTHVGGTPFPYPVATDYAMNHVLGGELSHWVNYVHTKDSNVKNHSKVVYLVDSGVQANASKNPSVDVNSTTKLGAFMIGDPAVMINGSGCPPCMTGLGNPWWGGPHLRHGGRSVNSLSDGHVEAMDPFWFHARTPWLNPAIGGQ</sequence>
<reference evidence="1" key="1">
    <citation type="submission" date="2018-05" db="EMBL/GenBank/DDBJ databases">
        <authorList>
            <person name="Lanie J.A."/>
            <person name="Ng W.-L."/>
            <person name="Kazmierczak K.M."/>
            <person name="Andrzejewski T.M."/>
            <person name="Davidsen T.M."/>
            <person name="Wayne K.J."/>
            <person name="Tettelin H."/>
            <person name="Glass J.I."/>
            <person name="Rusch D."/>
            <person name="Podicherti R."/>
            <person name="Tsui H.-C.T."/>
            <person name="Winkler M.E."/>
        </authorList>
    </citation>
    <scope>NUCLEOTIDE SEQUENCE</scope>
</reference>
<name>A0A382HB70_9ZZZZ</name>
<dbReference type="Gene3D" id="3.30.700.10">
    <property type="entry name" value="Glycoprotein, Type 4 Pilin"/>
    <property type="match status" value="1"/>
</dbReference>
<protein>
    <recommendedName>
        <fullName evidence="2">Prepilin-type N-terminal cleavage/methylation domain-containing protein</fullName>
    </recommendedName>
</protein>
<evidence type="ECO:0000313" key="1">
    <source>
        <dbReference type="EMBL" id="SVB84540.1"/>
    </source>
</evidence>